<reference evidence="9" key="1">
    <citation type="journal article" date="2020" name="Stud. Mycol.">
        <title>101 Dothideomycetes genomes: a test case for predicting lifestyles and emergence of pathogens.</title>
        <authorList>
            <person name="Haridas S."/>
            <person name="Albert R."/>
            <person name="Binder M."/>
            <person name="Bloem J."/>
            <person name="Labutti K."/>
            <person name="Salamov A."/>
            <person name="Andreopoulos B."/>
            <person name="Baker S."/>
            <person name="Barry K."/>
            <person name="Bills G."/>
            <person name="Bluhm B."/>
            <person name="Cannon C."/>
            <person name="Castanera R."/>
            <person name="Culley D."/>
            <person name="Daum C."/>
            <person name="Ezra D."/>
            <person name="Gonzalez J."/>
            <person name="Henrissat B."/>
            <person name="Kuo A."/>
            <person name="Liang C."/>
            <person name="Lipzen A."/>
            <person name="Lutzoni F."/>
            <person name="Magnuson J."/>
            <person name="Mondo S."/>
            <person name="Nolan M."/>
            <person name="Ohm R."/>
            <person name="Pangilinan J."/>
            <person name="Park H.-J."/>
            <person name="Ramirez L."/>
            <person name="Alfaro M."/>
            <person name="Sun H."/>
            <person name="Tritt A."/>
            <person name="Yoshinaga Y."/>
            <person name="Zwiers L.-H."/>
            <person name="Turgeon B."/>
            <person name="Goodwin S."/>
            <person name="Spatafora J."/>
            <person name="Crous P."/>
            <person name="Grigoriev I."/>
        </authorList>
    </citation>
    <scope>NUCLEOTIDE SEQUENCE</scope>
    <source>
        <strain evidence="9">CBS 133067</strain>
    </source>
</reference>
<evidence type="ECO:0000256" key="4">
    <source>
        <dbReference type="ARBA" id="ARBA00023015"/>
    </source>
</evidence>
<dbReference type="OrthoDB" id="6141102at2759"/>
<name>A0A9P4IL01_9PEZI</name>
<evidence type="ECO:0000256" key="3">
    <source>
        <dbReference type="ARBA" id="ARBA00022691"/>
    </source>
</evidence>
<evidence type="ECO:0000259" key="8">
    <source>
        <dbReference type="PROSITE" id="PS51633"/>
    </source>
</evidence>
<evidence type="ECO:0000256" key="6">
    <source>
        <dbReference type="ARBA" id="ARBA00048568"/>
    </source>
</evidence>
<dbReference type="AlphaFoldDB" id="A0A9P4IL01"/>
<evidence type="ECO:0000256" key="1">
    <source>
        <dbReference type="ARBA" id="ARBA00022603"/>
    </source>
</evidence>
<dbReference type="Gene3D" id="2.170.270.10">
    <property type="entry name" value="SET domain"/>
    <property type="match status" value="1"/>
</dbReference>
<dbReference type="EMBL" id="ML978122">
    <property type="protein sequence ID" value="KAF2103079.1"/>
    <property type="molecule type" value="Genomic_DNA"/>
</dbReference>
<dbReference type="PANTHER" id="PTHR45747">
    <property type="entry name" value="HISTONE-LYSINE N-METHYLTRANSFERASE E(Z)"/>
    <property type="match status" value="1"/>
</dbReference>
<accession>A0A9P4IL01</accession>
<feature type="domain" description="CXC" evidence="8">
    <location>
        <begin position="1"/>
        <end position="97"/>
    </location>
</feature>
<keyword evidence="2" id="KW-0808">Transferase</keyword>
<dbReference type="InterPro" id="IPR045318">
    <property type="entry name" value="EZH1/2-like"/>
</dbReference>
<dbReference type="PROSITE" id="PS50280">
    <property type="entry name" value="SET"/>
    <property type="match status" value="1"/>
</dbReference>
<dbReference type="Proteomes" id="UP000799772">
    <property type="component" value="Unassembled WGS sequence"/>
</dbReference>
<dbReference type="GO" id="GO:0005634">
    <property type="term" value="C:nucleus"/>
    <property type="evidence" value="ECO:0007669"/>
    <property type="project" value="TreeGrafter"/>
</dbReference>
<keyword evidence="5" id="KW-0804">Transcription</keyword>
<dbReference type="InterPro" id="IPR046341">
    <property type="entry name" value="SET_dom_sf"/>
</dbReference>
<sequence length="231" mass="26252">MLHQRKIFRPCDHEGPCEAAQCSCYKEGVQCEKTCACSARCRRRYRGCKCAQKGKPCSTKTKCPCKELNRECDPDLCSTCGAIDVLDPVNRYDDDVVNGRCHNVFVQRNRPKHTKIGISQISGCGLYACEDIKTGEYISEYKGEICSHGEAERRGVLYSYRTNNYLFTVNPDVFDIDSMRYGNKTRFINNSEIDANINVYAQLLFCNTVVRIGMFAKKDIKAGDELFFNYG</sequence>
<dbReference type="InterPro" id="IPR001214">
    <property type="entry name" value="SET_dom"/>
</dbReference>
<dbReference type="Pfam" id="PF00856">
    <property type="entry name" value="SET"/>
    <property type="match status" value="1"/>
</dbReference>
<keyword evidence="3" id="KW-0949">S-adenosyl-L-methionine</keyword>
<comment type="caution">
    <text evidence="9">The sequence shown here is derived from an EMBL/GenBank/DDBJ whole genome shotgun (WGS) entry which is preliminary data.</text>
</comment>
<dbReference type="InterPro" id="IPR026489">
    <property type="entry name" value="CXC_dom"/>
</dbReference>
<proteinExistence type="predicted"/>
<evidence type="ECO:0000256" key="5">
    <source>
        <dbReference type="ARBA" id="ARBA00023163"/>
    </source>
</evidence>
<organism evidence="9 10">
    <name type="scientific">Rhizodiscina lignyota</name>
    <dbReference type="NCBI Taxonomy" id="1504668"/>
    <lineage>
        <taxon>Eukaryota</taxon>
        <taxon>Fungi</taxon>
        <taxon>Dikarya</taxon>
        <taxon>Ascomycota</taxon>
        <taxon>Pezizomycotina</taxon>
        <taxon>Dothideomycetes</taxon>
        <taxon>Pleosporomycetidae</taxon>
        <taxon>Aulographales</taxon>
        <taxon>Rhizodiscinaceae</taxon>
        <taxon>Rhizodiscina</taxon>
    </lineage>
</organism>
<dbReference type="GO" id="GO:0140951">
    <property type="term" value="F:histone H3K27 trimethyltransferase activity"/>
    <property type="evidence" value="ECO:0007669"/>
    <property type="project" value="UniProtKB-EC"/>
</dbReference>
<keyword evidence="4" id="KW-0805">Transcription regulation</keyword>
<dbReference type="InterPro" id="IPR041355">
    <property type="entry name" value="Pre-SET_CXC"/>
</dbReference>
<dbReference type="GO" id="GO:0032259">
    <property type="term" value="P:methylation"/>
    <property type="evidence" value="ECO:0007669"/>
    <property type="project" value="UniProtKB-KW"/>
</dbReference>
<dbReference type="GO" id="GO:0003682">
    <property type="term" value="F:chromatin binding"/>
    <property type="evidence" value="ECO:0007669"/>
    <property type="project" value="TreeGrafter"/>
</dbReference>
<dbReference type="Pfam" id="PF18264">
    <property type="entry name" value="preSET_CXC"/>
    <property type="match status" value="1"/>
</dbReference>
<keyword evidence="1" id="KW-0489">Methyltransferase</keyword>
<evidence type="ECO:0000313" key="9">
    <source>
        <dbReference type="EMBL" id="KAF2103079.1"/>
    </source>
</evidence>
<protein>
    <submittedName>
        <fullName evidence="9">SET domain-containing protein</fullName>
    </submittedName>
</protein>
<feature type="domain" description="SET" evidence="7">
    <location>
        <begin position="114"/>
        <end position="231"/>
    </location>
</feature>
<dbReference type="SUPFAM" id="SSF82199">
    <property type="entry name" value="SET domain"/>
    <property type="match status" value="1"/>
</dbReference>
<gene>
    <name evidence="9" type="ORF">NA57DRAFT_32956</name>
</gene>
<evidence type="ECO:0000256" key="2">
    <source>
        <dbReference type="ARBA" id="ARBA00022679"/>
    </source>
</evidence>
<comment type="catalytic activity">
    <reaction evidence="6">
        <text>L-lysyl(27)-[histone H3] + 3 S-adenosyl-L-methionine = N(6),N(6),N(6)-trimethyl-L-lysyl(27)-[histone H3] + 3 S-adenosyl-L-homocysteine + 3 H(+)</text>
        <dbReference type="Rhea" id="RHEA:60292"/>
        <dbReference type="Rhea" id="RHEA-COMP:15535"/>
        <dbReference type="Rhea" id="RHEA-COMP:15548"/>
        <dbReference type="ChEBI" id="CHEBI:15378"/>
        <dbReference type="ChEBI" id="CHEBI:29969"/>
        <dbReference type="ChEBI" id="CHEBI:57856"/>
        <dbReference type="ChEBI" id="CHEBI:59789"/>
        <dbReference type="ChEBI" id="CHEBI:61961"/>
        <dbReference type="EC" id="2.1.1.356"/>
    </reaction>
</comment>
<evidence type="ECO:0000259" key="7">
    <source>
        <dbReference type="PROSITE" id="PS50280"/>
    </source>
</evidence>
<feature type="non-terminal residue" evidence="9">
    <location>
        <position position="231"/>
    </location>
</feature>
<keyword evidence="10" id="KW-1185">Reference proteome</keyword>
<dbReference type="PROSITE" id="PS51633">
    <property type="entry name" value="CXC"/>
    <property type="match status" value="1"/>
</dbReference>
<evidence type="ECO:0000313" key="10">
    <source>
        <dbReference type="Proteomes" id="UP000799772"/>
    </source>
</evidence>
<dbReference type="SMART" id="SM00317">
    <property type="entry name" value="SET"/>
    <property type="match status" value="1"/>
</dbReference>
<dbReference type="PANTHER" id="PTHR45747:SF4">
    <property type="entry name" value="HISTONE-LYSINE N-METHYLTRANSFERASE E(Z)"/>
    <property type="match status" value="1"/>
</dbReference>
<dbReference type="GO" id="GO:0031507">
    <property type="term" value="P:heterochromatin formation"/>
    <property type="evidence" value="ECO:0007669"/>
    <property type="project" value="TreeGrafter"/>
</dbReference>